<keyword evidence="7 8" id="KW-0472">Membrane</keyword>
<keyword evidence="6 8" id="KW-1133">Transmembrane helix</keyword>
<evidence type="ECO:0000256" key="1">
    <source>
        <dbReference type="ARBA" id="ARBA00004429"/>
    </source>
</evidence>
<feature type="transmembrane region" description="Helical" evidence="8">
    <location>
        <begin position="124"/>
        <end position="152"/>
    </location>
</feature>
<dbReference type="RefSeq" id="WP_343057702.1">
    <property type="nucleotide sequence ID" value="NZ_JACHWR010000001.1"/>
</dbReference>
<dbReference type="InterPro" id="IPR013525">
    <property type="entry name" value="ABC2_TM"/>
</dbReference>
<evidence type="ECO:0000256" key="2">
    <source>
        <dbReference type="ARBA" id="ARBA00007783"/>
    </source>
</evidence>
<organism evidence="10 11">
    <name type="scientific">Nocardioides soli</name>
    <dbReference type="NCBI Taxonomy" id="1036020"/>
    <lineage>
        <taxon>Bacteria</taxon>
        <taxon>Bacillati</taxon>
        <taxon>Actinomycetota</taxon>
        <taxon>Actinomycetes</taxon>
        <taxon>Propionibacteriales</taxon>
        <taxon>Nocardioidaceae</taxon>
        <taxon>Nocardioides</taxon>
    </lineage>
</organism>
<comment type="caution">
    <text evidence="10">The sequence shown here is derived from an EMBL/GenBank/DDBJ whole genome shotgun (WGS) entry which is preliminary data.</text>
</comment>
<evidence type="ECO:0000256" key="3">
    <source>
        <dbReference type="ARBA" id="ARBA00022448"/>
    </source>
</evidence>
<evidence type="ECO:0000256" key="5">
    <source>
        <dbReference type="ARBA" id="ARBA00022692"/>
    </source>
</evidence>
<protein>
    <submittedName>
        <fullName evidence="10">ABC-2 type transport system permease protein</fullName>
    </submittedName>
</protein>
<dbReference type="Proteomes" id="UP000589626">
    <property type="component" value="Unassembled WGS sequence"/>
</dbReference>
<evidence type="ECO:0000256" key="8">
    <source>
        <dbReference type="SAM" id="Phobius"/>
    </source>
</evidence>
<keyword evidence="3" id="KW-0813">Transport</keyword>
<dbReference type="Pfam" id="PF01061">
    <property type="entry name" value="ABC2_membrane"/>
    <property type="match status" value="1"/>
</dbReference>
<dbReference type="GO" id="GO:0140359">
    <property type="term" value="F:ABC-type transporter activity"/>
    <property type="evidence" value="ECO:0007669"/>
    <property type="project" value="InterPro"/>
</dbReference>
<evidence type="ECO:0000259" key="9">
    <source>
        <dbReference type="Pfam" id="PF01061"/>
    </source>
</evidence>
<feature type="domain" description="ABC-2 type transporter transmembrane" evidence="9">
    <location>
        <begin position="31"/>
        <end position="216"/>
    </location>
</feature>
<feature type="transmembrane region" description="Helical" evidence="8">
    <location>
        <begin position="82"/>
        <end position="103"/>
    </location>
</feature>
<dbReference type="EMBL" id="JACHWR010000001">
    <property type="protein sequence ID" value="MBB3040895.1"/>
    <property type="molecule type" value="Genomic_DNA"/>
</dbReference>
<evidence type="ECO:0000313" key="11">
    <source>
        <dbReference type="Proteomes" id="UP000589626"/>
    </source>
</evidence>
<keyword evidence="5 8" id="KW-0812">Transmembrane</keyword>
<dbReference type="GO" id="GO:0005886">
    <property type="term" value="C:plasma membrane"/>
    <property type="evidence" value="ECO:0007669"/>
    <property type="project" value="UniProtKB-SubCell"/>
</dbReference>
<evidence type="ECO:0000313" key="10">
    <source>
        <dbReference type="EMBL" id="MBB3040895.1"/>
    </source>
</evidence>
<feature type="transmembrane region" description="Helical" evidence="8">
    <location>
        <begin position="158"/>
        <end position="180"/>
    </location>
</feature>
<accession>A0A7W4Z0W4</accession>
<reference evidence="10 11" key="1">
    <citation type="submission" date="2020-08" db="EMBL/GenBank/DDBJ databases">
        <title>Sequencing the genomes of 1000 actinobacteria strains.</title>
        <authorList>
            <person name="Klenk H.-P."/>
        </authorList>
    </citation>
    <scope>NUCLEOTIDE SEQUENCE [LARGE SCALE GENOMIC DNA]</scope>
    <source>
        <strain evidence="10 11">DSM 105498</strain>
    </source>
</reference>
<feature type="transmembrane region" description="Helical" evidence="8">
    <location>
        <begin position="224"/>
        <end position="242"/>
    </location>
</feature>
<evidence type="ECO:0000256" key="6">
    <source>
        <dbReference type="ARBA" id="ARBA00022989"/>
    </source>
</evidence>
<dbReference type="PANTHER" id="PTHR30413">
    <property type="entry name" value="INNER MEMBRANE TRANSPORT PERMEASE"/>
    <property type="match status" value="1"/>
</dbReference>
<gene>
    <name evidence="10" type="ORF">FHU40_000696</name>
</gene>
<name>A0A7W4Z0W4_9ACTN</name>
<keyword evidence="11" id="KW-1185">Reference proteome</keyword>
<dbReference type="AlphaFoldDB" id="A0A7W4Z0W4"/>
<feature type="transmembrane region" description="Helical" evidence="8">
    <location>
        <begin position="52"/>
        <end position="76"/>
    </location>
</feature>
<evidence type="ECO:0000256" key="7">
    <source>
        <dbReference type="ARBA" id="ARBA00023136"/>
    </source>
</evidence>
<comment type="similarity">
    <text evidence="2">Belongs to the ABC-2 integral membrane protein family.</text>
</comment>
<feature type="transmembrane region" description="Helical" evidence="8">
    <location>
        <begin position="262"/>
        <end position="283"/>
    </location>
</feature>
<keyword evidence="4" id="KW-1003">Cell membrane</keyword>
<comment type="subcellular location">
    <subcellularLocation>
        <location evidence="1">Cell inner membrane</location>
        <topology evidence="1">Multi-pass membrane protein</topology>
    </subcellularLocation>
</comment>
<dbReference type="GO" id="GO:0015920">
    <property type="term" value="P:lipopolysaccharide transport"/>
    <property type="evidence" value="ECO:0007669"/>
    <property type="project" value="TreeGrafter"/>
</dbReference>
<evidence type="ECO:0000256" key="4">
    <source>
        <dbReference type="ARBA" id="ARBA00022475"/>
    </source>
</evidence>
<proteinExistence type="inferred from homology"/>
<dbReference type="PANTHER" id="PTHR30413:SF8">
    <property type="entry name" value="TRANSPORT PERMEASE PROTEIN"/>
    <property type="match status" value="1"/>
</dbReference>
<sequence length="294" mass="32492">MSQAAGPGTLPPLTAPSATTGLFEVFRRRYLLRLMVSREIAARYQGSVLGMLWSYINPLSQFLIYYFVMGFIFNLHDNVENFAIHMFCGIIITGIFTECLGSGTRSVVRNKGLVQKMALPREMFPVAAVLVSAYHVLPEIVILAIACFWMGWTPDPVGMAAMVLALLVTITIGMAGALMFSAANVFFRDVSNVVQIVNNLVRFGVPMIYPYTMVAERFHGQTELFLANPLANAVLLMQRAFWVGTTDSPTATASTDLPDYLFTRGVMALLLSLVVLGFGQLVFSRLENKIPERL</sequence>